<name>A0A7G7MGK7_9PSEU</name>
<gene>
    <name evidence="2" type="ORF">H6H00_28135</name>
</gene>
<proteinExistence type="predicted"/>
<evidence type="ECO:0000313" key="2">
    <source>
        <dbReference type="EMBL" id="QNG51918.1"/>
    </source>
</evidence>
<accession>A0A7G7MGK7</accession>
<protein>
    <submittedName>
        <fullName evidence="2">Uncharacterized protein</fullName>
    </submittedName>
</protein>
<dbReference type="AlphaFoldDB" id="A0A7G7MGK7"/>
<dbReference type="Proteomes" id="UP000515728">
    <property type="component" value="Chromosome"/>
</dbReference>
<dbReference type="EMBL" id="CP060131">
    <property type="protein sequence ID" value="QNG51918.1"/>
    <property type="molecule type" value="Genomic_DNA"/>
</dbReference>
<dbReference type="RefSeq" id="WP_185718670.1">
    <property type="nucleotide sequence ID" value="NZ_BAAAWI010000001.1"/>
</dbReference>
<keyword evidence="3" id="KW-1185">Reference proteome</keyword>
<evidence type="ECO:0000256" key="1">
    <source>
        <dbReference type="SAM" id="MobiDB-lite"/>
    </source>
</evidence>
<organism evidence="2 3">
    <name type="scientific">Pseudonocardia petroleophila</name>
    <dbReference type="NCBI Taxonomy" id="37331"/>
    <lineage>
        <taxon>Bacteria</taxon>
        <taxon>Bacillati</taxon>
        <taxon>Actinomycetota</taxon>
        <taxon>Actinomycetes</taxon>
        <taxon>Pseudonocardiales</taxon>
        <taxon>Pseudonocardiaceae</taxon>
        <taxon>Pseudonocardia</taxon>
    </lineage>
</organism>
<feature type="region of interest" description="Disordered" evidence="1">
    <location>
        <begin position="220"/>
        <end position="243"/>
    </location>
</feature>
<evidence type="ECO:0000313" key="3">
    <source>
        <dbReference type="Proteomes" id="UP000515728"/>
    </source>
</evidence>
<reference evidence="2 3" key="1">
    <citation type="submission" date="2020-08" db="EMBL/GenBank/DDBJ databases">
        <authorList>
            <person name="Mo P."/>
        </authorList>
    </citation>
    <scope>NUCLEOTIDE SEQUENCE [LARGE SCALE GENOMIC DNA]</scope>
    <source>
        <strain evidence="2 3">CGMCC 4.1532</strain>
    </source>
</reference>
<sequence>MTPMPPHVSSFPTIPAGQLRVGDLIHQPNHGAATYVLVARVAVVDDLVHLMVYDTAHPDVTPASYPPDNRVLLACRDLIEPDDGLRAWTDASWRRAHRRGAAIALMDQIRARSVGLPPVVGVDDEIDRLRGRDPLPPRVVPAAELAGLLAGQQLDERLVLDVDQPGVRAVLALFVQLKSVEQVDGSWNGGDVVAIVCEWFARLGVDPDRTVGQFDGRVITAAPAPSGGEHPLAGGATRETADEPPEVADGYAVVDLDRIAELVRAVGVDCVIDTPGGGVAVLLAGAPTEDPVWAFPWAVQAGPGRFAWDGPSLASTRDLRVGPDAADRAAAVLVRQVGAETEEQIADLIVTRTRRRGLDGRASMSDHSAEHPPVADAGGR</sequence>
<dbReference type="KEGG" id="ppel:H6H00_28135"/>
<feature type="region of interest" description="Disordered" evidence="1">
    <location>
        <begin position="359"/>
        <end position="380"/>
    </location>
</feature>